<accession>A0A9P6AYD3</accession>
<protein>
    <submittedName>
        <fullName evidence="2">Uncharacterized protein</fullName>
    </submittedName>
</protein>
<comment type="caution">
    <text evidence="2">The sequence shown here is derived from an EMBL/GenBank/DDBJ whole genome shotgun (WGS) entry which is preliminary data.</text>
</comment>
<dbReference type="EMBL" id="MU128962">
    <property type="protein sequence ID" value="KAF9514288.1"/>
    <property type="molecule type" value="Genomic_DNA"/>
</dbReference>
<dbReference type="Proteomes" id="UP000886523">
    <property type="component" value="Unassembled WGS sequence"/>
</dbReference>
<keyword evidence="3" id="KW-1185">Reference proteome</keyword>
<feature type="compositionally biased region" description="Pro residues" evidence="1">
    <location>
        <begin position="8"/>
        <end position="17"/>
    </location>
</feature>
<evidence type="ECO:0000313" key="3">
    <source>
        <dbReference type="Proteomes" id="UP000886523"/>
    </source>
</evidence>
<reference evidence="2" key="1">
    <citation type="journal article" date="2020" name="Nat. Commun.">
        <title>Large-scale genome sequencing of mycorrhizal fungi provides insights into the early evolution of symbiotic traits.</title>
        <authorList>
            <person name="Miyauchi S."/>
            <person name="Kiss E."/>
            <person name="Kuo A."/>
            <person name="Drula E."/>
            <person name="Kohler A."/>
            <person name="Sanchez-Garcia M."/>
            <person name="Morin E."/>
            <person name="Andreopoulos B."/>
            <person name="Barry K.W."/>
            <person name="Bonito G."/>
            <person name="Buee M."/>
            <person name="Carver A."/>
            <person name="Chen C."/>
            <person name="Cichocki N."/>
            <person name="Clum A."/>
            <person name="Culley D."/>
            <person name="Crous P.W."/>
            <person name="Fauchery L."/>
            <person name="Girlanda M."/>
            <person name="Hayes R.D."/>
            <person name="Keri Z."/>
            <person name="LaButti K."/>
            <person name="Lipzen A."/>
            <person name="Lombard V."/>
            <person name="Magnuson J."/>
            <person name="Maillard F."/>
            <person name="Murat C."/>
            <person name="Nolan M."/>
            <person name="Ohm R.A."/>
            <person name="Pangilinan J."/>
            <person name="Pereira M.F."/>
            <person name="Perotto S."/>
            <person name="Peter M."/>
            <person name="Pfister S."/>
            <person name="Riley R."/>
            <person name="Sitrit Y."/>
            <person name="Stielow J.B."/>
            <person name="Szollosi G."/>
            <person name="Zifcakova L."/>
            <person name="Stursova M."/>
            <person name="Spatafora J.W."/>
            <person name="Tedersoo L."/>
            <person name="Vaario L.M."/>
            <person name="Yamada A."/>
            <person name="Yan M."/>
            <person name="Wang P."/>
            <person name="Xu J."/>
            <person name="Bruns T."/>
            <person name="Baldrian P."/>
            <person name="Vilgalys R."/>
            <person name="Dunand C."/>
            <person name="Henrissat B."/>
            <person name="Grigoriev I.V."/>
            <person name="Hibbett D."/>
            <person name="Nagy L.G."/>
            <person name="Martin F.M."/>
        </authorList>
    </citation>
    <scope>NUCLEOTIDE SEQUENCE</scope>
    <source>
        <strain evidence="2">UP504</strain>
    </source>
</reference>
<feature type="compositionally biased region" description="Polar residues" evidence="1">
    <location>
        <begin position="57"/>
        <end position="66"/>
    </location>
</feature>
<dbReference type="AlphaFoldDB" id="A0A9P6AYD3"/>
<gene>
    <name evidence="2" type="ORF">BS47DRAFT_884576</name>
</gene>
<evidence type="ECO:0000313" key="2">
    <source>
        <dbReference type="EMBL" id="KAF9514288.1"/>
    </source>
</evidence>
<sequence>MSHLPSLISPPPSAPRPVRPRLLPLLSSSSSIWNSTASPASQSQLWPDARDAWSSVASKQPYNQGSLPGCTDVKKDPLQGDTLHEDPLPEKPSDDSRRRHVGAIGEGRRDRAQVQYLDVSKLILGNSLRVVRHFASWSTFSSCFGRVSLALLSSMAQFSLRDLSKLRFHSLNL</sequence>
<evidence type="ECO:0000256" key="1">
    <source>
        <dbReference type="SAM" id="MobiDB-lite"/>
    </source>
</evidence>
<feature type="region of interest" description="Disordered" evidence="1">
    <location>
        <begin position="57"/>
        <end position="105"/>
    </location>
</feature>
<feature type="compositionally biased region" description="Basic and acidic residues" evidence="1">
    <location>
        <begin position="72"/>
        <end position="97"/>
    </location>
</feature>
<organism evidence="2 3">
    <name type="scientific">Hydnum rufescens UP504</name>
    <dbReference type="NCBI Taxonomy" id="1448309"/>
    <lineage>
        <taxon>Eukaryota</taxon>
        <taxon>Fungi</taxon>
        <taxon>Dikarya</taxon>
        <taxon>Basidiomycota</taxon>
        <taxon>Agaricomycotina</taxon>
        <taxon>Agaricomycetes</taxon>
        <taxon>Cantharellales</taxon>
        <taxon>Hydnaceae</taxon>
        <taxon>Hydnum</taxon>
    </lineage>
</organism>
<feature type="region of interest" description="Disordered" evidence="1">
    <location>
        <begin position="1"/>
        <end position="21"/>
    </location>
</feature>
<proteinExistence type="predicted"/>
<name>A0A9P6AYD3_9AGAM</name>